<keyword evidence="2" id="KW-1185">Reference proteome</keyword>
<evidence type="ECO:0000313" key="2">
    <source>
        <dbReference type="Proteomes" id="UP000827986"/>
    </source>
</evidence>
<dbReference type="EMBL" id="JAHDVG010000465">
    <property type="protein sequence ID" value="KAH1183539.1"/>
    <property type="molecule type" value="Genomic_DNA"/>
</dbReference>
<accession>A0A9D4B819</accession>
<sequence length="73" mass="7718">MTTQTYPGYRDFLPRSPDVLLLVAGCCTQLTCAVEKVLVASVSPVCASPRKALPEELKAAPVSHAVSEFGISP</sequence>
<gene>
    <name evidence="1" type="ORF">KIL84_014155</name>
</gene>
<dbReference type="Proteomes" id="UP000827986">
    <property type="component" value="Unassembled WGS sequence"/>
</dbReference>
<evidence type="ECO:0000313" key="1">
    <source>
        <dbReference type="EMBL" id="KAH1183539.1"/>
    </source>
</evidence>
<protein>
    <submittedName>
        <fullName evidence="1">Uncharacterized protein</fullName>
    </submittedName>
</protein>
<comment type="caution">
    <text evidence="1">The sequence shown here is derived from an EMBL/GenBank/DDBJ whole genome shotgun (WGS) entry which is preliminary data.</text>
</comment>
<name>A0A9D4B819_9SAUR</name>
<organism evidence="1 2">
    <name type="scientific">Mauremys mutica</name>
    <name type="common">yellowpond turtle</name>
    <dbReference type="NCBI Taxonomy" id="74926"/>
    <lineage>
        <taxon>Eukaryota</taxon>
        <taxon>Metazoa</taxon>
        <taxon>Chordata</taxon>
        <taxon>Craniata</taxon>
        <taxon>Vertebrata</taxon>
        <taxon>Euteleostomi</taxon>
        <taxon>Archelosauria</taxon>
        <taxon>Testudinata</taxon>
        <taxon>Testudines</taxon>
        <taxon>Cryptodira</taxon>
        <taxon>Durocryptodira</taxon>
        <taxon>Testudinoidea</taxon>
        <taxon>Geoemydidae</taxon>
        <taxon>Geoemydinae</taxon>
        <taxon>Mauremys</taxon>
    </lineage>
</organism>
<reference evidence="1" key="1">
    <citation type="submission" date="2021-09" db="EMBL/GenBank/DDBJ databases">
        <title>The genome of Mauremys mutica provides insights into the evolution of semi-aquatic lifestyle.</title>
        <authorList>
            <person name="Gong S."/>
            <person name="Gao Y."/>
        </authorList>
    </citation>
    <scope>NUCLEOTIDE SEQUENCE</scope>
    <source>
        <strain evidence="1">MM-2020</strain>
        <tissue evidence="1">Muscle</tissue>
    </source>
</reference>
<dbReference type="AlphaFoldDB" id="A0A9D4B819"/>
<proteinExistence type="predicted"/>